<feature type="region of interest" description="Disordered" evidence="5">
    <location>
        <begin position="1"/>
        <end position="24"/>
    </location>
</feature>
<dbReference type="Pfam" id="PF00305">
    <property type="entry name" value="Lipoxygenase"/>
    <property type="match status" value="1"/>
</dbReference>
<dbReference type="PRINTS" id="PR00087">
    <property type="entry name" value="LIPOXYGENASE"/>
</dbReference>
<comment type="caution">
    <text evidence="7">The sequence shown here is derived from an EMBL/GenBank/DDBJ whole genome shotgun (WGS) entry which is preliminary data.</text>
</comment>
<evidence type="ECO:0000256" key="5">
    <source>
        <dbReference type="SAM" id="MobiDB-lite"/>
    </source>
</evidence>
<evidence type="ECO:0000256" key="2">
    <source>
        <dbReference type="ARBA" id="ARBA00022723"/>
    </source>
</evidence>
<dbReference type="EMBL" id="MLKD01000002">
    <property type="protein sequence ID" value="OQE29463.1"/>
    <property type="molecule type" value="Genomic_DNA"/>
</dbReference>
<protein>
    <recommendedName>
        <fullName evidence="1">Manganese lipoxygenase</fullName>
    </recommendedName>
</protein>
<keyword evidence="4" id="KW-0560">Oxidoreductase</keyword>
<feature type="domain" description="Lipoxygenase" evidence="6">
    <location>
        <begin position="120"/>
        <end position="752"/>
    </location>
</feature>
<reference evidence="8" key="1">
    <citation type="journal article" date="2017" name="Nat. Microbiol.">
        <title>Global analysis of biosynthetic gene clusters reveals vast potential of secondary metabolite production in Penicillium species.</title>
        <authorList>
            <person name="Nielsen J.C."/>
            <person name="Grijseels S."/>
            <person name="Prigent S."/>
            <person name="Ji B."/>
            <person name="Dainat J."/>
            <person name="Nielsen K.F."/>
            <person name="Frisvad J.C."/>
            <person name="Workman M."/>
            <person name="Nielsen J."/>
        </authorList>
    </citation>
    <scope>NUCLEOTIDE SEQUENCE [LARGE SCALE GENOMIC DNA]</scope>
    <source>
        <strain evidence="8">IBT 24891</strain>
    </source>
</reference>
<dbReference type="OrthoDB" id="407298at2759"/>
<keyword evidence="8" id="KW-1185">Reference proteome</keyword>
<sequence>MVRNLDDVATMPGYAETPSKLGGIEDEAQGEPVLNDMDTGALFNQLTNLSLVPKKVNFTPSENKSGPQNNHDLLCMVTATYEPPKIPEGSYRGTQLALTKVYDLIEQRFMSFTDIAGVEPILPIGVSRVDKKDFFAFTKSKVGDADFPPHLDMGLNKTWPDIGDEDPNQRSTIGAFGLFDPSYLLQLQMIMSGLVPDFITRVGTPDKGNTIAEVEKYNRDRIKAEKERWIKWGYIQDIFNRPNVGELEDWYSDDRFAQQQFTGTNPTTLQRASLAWVRHFIRAATRPEDKAAKDIITALSEGHSDSLYIQDYSYFRASAGFTDLEAEIKASPKNGSPRYGCAAVSLFYLDDEGKLRPLAIVPDWRGCSGATVTIYNRELFKRVDLLTGREKPRNPQERRIDEANDWPWRYAKTCVQTSDWFRHEVTVHLTRTHLVEETIIVSANRQFENDHPVFQILQPHWQKTLALNESARTVLVPSVILEIVGFSKDEALKFIRKEYDDFDFQNSYVPTDLRNRGFPPEELDSKKFHNYSYARCINSMWGKIKTYVKEMLSLHYPPGYADSLVKQDKSIEKWWREMQSPSGADMRSFPEINTFEQLVDCVTMCIHIASPQHTAVNYLQDYYQDFVINKPSCLFTQPPTSLDSLLAYTEDDLVKALPINHTREWLLSSHVPYLLSFKPDEKKETLFGYVTTARALAQSHHNDQVYGVLDRFFNALKDSDKEFQNYANEKWDAKDIPYSVLKPKYNAVSILI</sequence>
<organism evidence="7 8">
    <name type="scientific">Penicillium steckii</name>
    <dbReference type="NCBI Taxonomy" id="303698"/>
    <lineage>
        <taxon>Eukaryota</taxon>
        <taxon>Fungi</taxon>
        <taxon>Dikarya</taxon>
        <taxon>Ascomycota</taxon>
        <taxon>Pezizomycotina</taxon>
        <taxon>Eurotiomycetes</taxon>
        <taxon>Eurotiomycetidae</taxon>
        <taxon>Eurotiales</taxon>
        <taxon>Aspergillaceae</taxon>
        <taxon>Penicillium</taxon>
    </lineage>
</organism>
<name>A0A1V6TV97_9EURO</name>
<dbReference type="GO" id="GO:0046872">
    <property type="term" value="F:metal ion binding"/>
    <property type="evidence" value="ECO:0007669"/>
    <property type="project" value="UniProtKB-KW"/>
</dbReference>
<gene>
    <name evidence="7" type="ORF">PENSTE_c002G01394</name>
</gene>
<evidence type="ECO:0000259" key="6">
    <source>
        <dbReference type="PROSITE" id="PS51393"/>
    </source>
</evidence>
<evidence type="ECO:0000313" key="7">
    <source>
        <dbReference type="EMBL" id="OQE29463.1"/>
    </source>
</evidence>
<dbReference type="InterPro" id="IPR013819">
    <property type="entry name" value="LipOase_C"/>
</dbReference>
<dbReference type="GO" id="GO:0043651">
    <property type="term" value="P:linoleic acid metabolic process"/>
    <property type="evidence" value="ECO:0007669"/>
    <property type="project" value="UniProtKB-ARBA"/>
</dbReference>
<dbReference type="PANTHER" id="PTHR11771">
    <property type="entry name" value="LIPOXYGENASE"/>
    <property type="match status" value="1"/>
</dbReference>
<dbReference type="STRING" id="303698.A0A1V6TV97"/>
<dbReference type="Gene3D" id="1.20.245.10">
    <property type="entry name" value="Lipoxygenase-1, Domain 5"/>
    <property type="match status" value="1"/>
</dbReference>
<dbReference type="InterPro" id="IPR000907">
    <property type="entry name" value="LipOase"/>
</dbReference>
<dbReference type="Proteomes" id="UP000191285">
    <property type="component" value="Unassembled WGS sequence"/>
</dbReference>
<evidence type="ECO:0000256" key="4">
    <source>
        <dbReference type="ARBA" id="ARBA00023002"/>
    </source>
</evidence>
<dbReference type="AlphaFoldDB" id="A0A1V6TV97"/>
<keyword evidence="3" id="KW-0223">Dioxygenase</keyword>
<dbReference type="GO" id="GO:0050584">
    <property type="term" value="F:linoleate 11-lipoxygenase activity"/>
    <property type="evidence" value="ECO:0007669"/>
    <property type="project" value="UniProtKB-ARBA"/>
</dbReference>
<dbReference type="Gene3D" id="3.10.450.60">
    <property type="match status" value="1"/>
</dbReference>
<dbReference type="PROSITE" id="PS51393">
    <property type="entry name" value="LIPOXYGENASE_3"/>
    <property type="match status" value="1"/>
</dbReference>
<keyword evidence="2" id="KW-0479">Metal-binding</keyword>
<evidence type="ECO:0000256" key="3">
    <source>
        <dbReference type="ARBA" id="ARBA00022964"/>
    </source>
</evidence>
<evidence type="ECO:0000256" key="1">
    <source>
        <dbReference type="ARBA" id="ARBA00021175"/>
    </source>
</evidence>
<accession>A0A1V6TV97</accession>
<proteinExistence type="predicted"/>
<dbReference type="GO" id="GO:0034440">
    <property type="term" value="P:lipid oxidation"/>
    <property type="evidence" value="ECO:0007669"/>
    <property type="project" value="InterPro"/>
</dbReference>
<evidence type="ECO:0000313" key="8">
    <source>
        <dbReference type="Proteomes" id="UP000191285"/>
    </source>
</evidence>
<dbReference type="InterPro" id="IPR036226">
    <property type="entry name" value="LipOase_C_sf"/>
</dbReference>
<dbReference type="SUPFAM" id="SSF48484">
    <property type="entry name" value="Lipoxigenase"/>
    <property type="match status" value="1"/>
</dbReference>